<keyword evidence="4" id="KW-1185">Reference proteome</keyword>
<feature type="region of interest" description="Disordered" evidence="1">
    <location>
        <begin position="125"/>
        <end position="158"/>
    </location>
</feature>
<evidence type="ECO:0000256" key="1">
    <source>
        <dbReference type="SAM" id="MobiDB-lite"/>
    </source>
</evidence>
<dbReference type="OrthoDB" id="4505106at2759"/>
<gene>
    <name evidence="2" type="ORF">CNMCM5793_004146</name>
    <name evidence="3" type="ORF">CNMCM6106_006190</name>
</gene>
<feature type="compositionally biased region" description="Acidic residues" evidence="1">
    <location>
        <begin position="145"/>
        <end position="156"/>
    </location>
</feature>
<organism evidence="3 5">
    <name type="scientific">Aspergillus hiratsukae</name>
    <dbReference type="NCBI Taxonomy" id="1194566"/>
    <lineage>
        <taxon>Eukaryota</taxon>
        <taxon>Fungi</taxon>
        <taxon>Dikarya</taxon>
        <taxon>Ascomycota</taxon>
        <taxon>Pezizomycotina</taxon>
        <taxon>Eurotiomycetes</taxon>
        <taxon>Eurotiomycetidae</taxon>
        <taxon>Eurotiales</taxon>
        <taxon>Aspergillaceae</taxon>
        <taxon>Aspergillus</taxon>
        <taxon>Aspergillus subgen. Fumigati</taxon>
    </lineage>
</organism>
<dbReference type="AlphaFoldDB" id="A0A8H6PQH7"/>
<protein>
    <submittedName>
        <fullName evidence="3">Uncharacterized protein</fullName>
    </submittedName>
</protein>
<dbReference type="Proteomes" id="UP000630445">
    <property type="component" value="Unassembled WGS sequence"/>
</dbReference>
<sequence length="363" mass="40497">MAPKPIAIDLPSTPSEWRKMARNEAIPAPSNARLNAMTAEERAALHLKENPINLSLRDLGGWPSASSMTKPHFLTTRILWQFVTKDQLHKRIIDKVSKTATACAKITSRAMTWTLIAMFTPTAMTSPPSGTRSHGGPVVPGLDGPADDDDSGEDELSSLSAAERSQFSSLHETVSGQSESSALTPDEWSLAEGEDQAAKLDWSHLKKRLDFFLGRANVRSINDGSLRARYTGDVLAVLEVKPIRLIEKGLATLMQMGLEMMTHVLDCEEKKMTKKRYWRISQHFDEIYLTWAEIDDGYIDYLRHGYGSGDTFPFMHLKFVGPFHIHKSQDMEELGHLALSLTVQESQDYTAHISRPYLGTTGQ</sequence>
<proteinExistence type="predicted"/>
<accession>A0A8H6PQH7</accession>
<name>A0A8H6PQH7_9EURO</name>
<evidence type="ECO:0000313" key="5">
    <source>
        <dbReference type="Proteomes" id="UP000662466"/>
    </source>
</evidence>
<feature type="compositionally biased region" description="Low complexity" evidence="1">
    <location>
        <begin position="135"/>
        <end position="144"/>
    </location>
</feature>
<dbReference type="EMBL" id="JACBAD010002106">
    <property type="protein sequence ID" value="KAF7116126.1"/>
    <property type="molecule type" value="Genomic_DNA"/>
</dbReference>
<reference evidence="3" key="1">
    <citation type="submission" date="2020-06" db="EMBL/GenBank/DDBJ databases">
        <title>Draft genome sequences of strains closely related to Aspergillus parafelis and Aspergillus hiratsukae.</title>
        <authorList>
            <person name="Dos Santos R.A.C."/>
            <person name="Rivero-Menendez O."/>
            <person name="Steenwyk J.L."/>
            <person name="Mead M.E."/>
            <person name="Goldman G.H."/>
            <person name="Alastruey-Izquierdo A."/>
            <person name="Rokas A."/>
        </authorList>
    </citation>
    <scope>NUCLEOTIDE SEQUENCE</scope>
    <source>
        <strain evidence="2">CNM-CM5793</strain>
        <strain evidence="3">CNM-CM6106</strain>
    </source>
</reference>
<evidence type="ECO:0000313" key="2">
    <source>
        <dbReference type="EMBL" id="KAF7116126.1"/>
    </source>
</evidence>
<comment type="caution">
    <text evidence="3">The sequence shown here is derived from an EMBL/GenBank/DDBJ whole genome shotgun (WGS) entry which is preliminary data.</text>
</comment>
<feature type="compositionally biased region" description="Polar residues" evidence="1">
    <location>
        <begin position="168"/>
        <end position="183"/>
    </location>
</feature>
<dbReference type="EMBL" id="JACBAF010002280">
    <property type="protein sequence ID" value="KAF7159105.1"/>
    <property type="molecule type" value="Genomic_DNA"/>
</dbReference>
<feature type="region of interest" description="Disordered" evidence="1">
    <location>
        <begin position="168"/>
        <end position="187"/>
    </location>
</feature>
<evidence type="ECO:0000313" key="3">
    <source>
        <dbReference type="EMBL" id="KAF7159105.1"/>
    </source>
</evidence>
<dbReference type="Proteomes" id="UP000662466">
    <property type="component" value="Unassembled WGS sequence"/>
</dbReference>
<evidence type="ECO:0000313" key="4">
    <source>
        <dbReference type="Proteomes" id="UP000630445"/>
    </source>
</evidence>